<sequence length="162" mass="17322">MLDAGTGRLLGNVGVPRVAPADGVAEVGYWVAPWARRQRVAARAAVAATKWAFAHGSGRVELMTDVRNTPSQRVAIAAGFVRESVRTSAGTDRDGSRTDLICWRRLPGDPDGPSKRLLPDLRPRVSPTESSSSVRPFPATLRVCWSVSGTRRPSAGCSSRVS</sequence>
<protein>
    <recommendedName>
        <fullName evidence="2">N-acetyltransferase domain-containing protein</fullName>
    </recommendedName>
</protein>
<dbReference type="InterPro" id="IPR000182">
    <property type="entry name" value="GNAT_dom"/>
</dbReference>
<dbReference type="InterPro" id="IPR051908">
    <property type="entry name" value="Ribosomal_N-acetyltransferase"/>
</dbReference>
<keyword evidence="4" id="KW-1185">Reference proteome</keyword>
<feature type="domain" description="N-acetyltransferase" evidence="2">
    <location>
        <begin position="1"/>
        <end position="107"/>
    </location>
</feature>
<dbReference type="SUPFAM" id="SSF55729">
    <property type="entry name" value="Acyl-CoA N-acyltransferases (Nat)"/>
    <property type="match status" value="1"/>
</dbReference>
<evidence type="ECO:0000256" key="1">
    <source>
        <dbReference type="SAM" id="MobiDB-lite"/>
    </source>
</evidence>
<organism evidence="3 4">
    <name type="scientific">Fodinicola feengrottensis</name>
    <dbReference type="NCBI Taxonomy" id="435914"/>
    <lineage>
        <taxon>Bacteria</taxon>
        <taxon>Bacillati</taxon>
        <taxon>Actinomycetota</taxon>
        <taxon>Actinomycetes</taxon>
        <taxon>Mycobacteriales</taxon>
        <taxon>Fodinicola</taxon>
    </lineage>
</organism>
<dbReference type="InterPro" id="IPR016181">
    <property type="entry name" value="Acyl_CoA_acyltransferase"/>
</dbReference>
<proteinExistence type="predicted"/>
<dbReference type="Pfam" id="PF13302">
    <property type="entry name" value="Acetyltransf_3"/>
    <property type="match status" value="1"/>
</dbReference>
<dbReference type="EMBL" id="BAAANY010000007">
    <property type="protein sequence ID" value="GAA1670101.1"/>
    <property type="molecule type" value="Genomic_DNA"/>
</dbReference>
<evidence type="ECO:0000313" key="3">
    <source>
        <dbReference type="EMBL" id="GAA1670101.1"/>
    </source>
</evidence>
<accession>A0ABN2GGH6</accession>
<evidence type="ECO:0000313" key="4">
    <source>
        <dbReference type="Proteomes" id="UP001500618"/>
    </source>
</evidence>
<dbReference type="Proteomes" id="UP001500618">
    <property type="component" value="Unassembled WGS sequence"/>
</dbReference>
<comment type="caution">
    <text evidence="3">The sequence shown here is derived from an EMBL/GenBank/DDBJ whole genome shotgun (WGS) entry which is preliminary data.</text>
</comment>
<gene>
    <name evidence="3" type="ORF">GCM10009765_19470</name>
</gene>
<reference evidence="3 4" key="1">
    <citation type="journal article" date="2019" name="Int. J. Syst. Evol. Microbiol.">
        <title>The Global Catalogue of Microorganisms (GCM) 10K type strain sequencing project: providing services to taxonomists for standard genome sequencing and annotation.</title>
        <authorList>
            <consortium name="The Broad Institute Genomics Platform"/>
            <consortium name="The Broad Institute Genome Sequencing Center for Infectious Disease"/>
            <person name="Wu L."/>
            <person name="Ma J."/>
        </authorList>
    </citation>
    <scope>NUCLEOTIDE SEQUENCE [LARGE SCALE GENOMIC DNA]</scope>
    <source>
        <strain evidence="3 4">JCM 14718</strain>
    </source>
</reference>
<name>A0ABN2GGH6_9ACTN</name>
<feature type="region of interest" description="Disordered" evidence="1">
    <location>
        <begin position="112"/>
        <end position="135"/>
    </location>
</feature>
<dbReference type="Gene3D" id="3.40.630.30">
    <property type="match status" value="1"/>
</dbReference>
<feature type="compositionally biased region" description="Basic and acidic residues" evidence="1">
    <location>
        <begin position="112"/>
        <end position="123"/>
    </location>
</feature>
<dbReference type="PANTHER" id="PTHR43441">
    <property type="entry name" value="RIBOSOMAL-PROTEIN-SERINE ACETYLTRANSFERASE"/>
    <property type="match status" value="1"/>
</dbReference>
<dbReference type="PANTHER" id="PTHR43441:SF10">
    <property type="entry name" value="ACETYLTRANSFERASE"/>
    <property type="match status" value="1"/>
</dbReference>
<dbReference type="PROSITE" id="PS51186">
    <property type="entry name" value="GNAT"/>
    <property type="match status" value="1"/>
</dbReference>
<evidence type="ECO:0000259" key="2">
    <source>
        <dbReference type="PROSITE" id="PS51186"/>
    </source>
</evidence>